<gene>
    <name evidence="1" type="ordered locus">Bcep1808_0012</name>
</gene>
<evidence type="ECO:0000313" key="2">
    <source>
        <dbReference type="Proteomes" id="UP000002287"/>
    </source>
</evidence>
<dbReference type="Proteomes" id="UP000002287">
    <property type="component" value="Chromosome 1"/>
</dbReference>
<sequence length="248" mass="27970">MSDLRAGDKLALPGKADSYFEVIDGRLHAGAIQLFDVEKSEALYVKYDDIRAQISEGRLVLHRKGMPRVSIAAQYDNPELHGKVCLLNDTLRRIDAIRDQRGLSFNAAIPLAREAYLMENGDKPVRSFPSRATLYRAHCNQLLGLPVLKGDKNKGNATARYSKDLIEFVEEVIQNEFLVTDSKWTVLDVTRYVNREGRRRGLHVAKHAISRKFVCAAIRGLTVDAQYDRMGPLTRVAGKSFAKKRIRC</sequence>
<accession>A4J9T6</accession>
<dbReference type="EMBL" id="CP000614">
    <property type="protein sequence ID" value="ABO53039.1"/>
    <property type="molecule type" value="Genomic_DNA"/>
</dbReference>
<organism evidence="1 2">
    <name type="scientific">Burkholderia vietnamiensis (strain G4 / LMG 22486)</name>
    <name type="common">Burkholderia cepacia (strain R1808)</name>
    <dbReference type="NCBI Taxonomy" id="269482"/>
    <lineage>
        <taxon>Bacteria</taxon>
        <taxon>Pseudomonadati</taxon>
        <taxon>Pseudomonadota</taxon>
        <taxon>Betaproteobacteria</taxon>
        <taxon>Burkholderiales</taxon>
        <taxon>Burkholderiaceae</taxon>
        <taxon>Burkholderia</taxon>
        <taxon>Burkholderia cepacia complex</taxon>
    </lineage>
</organism>
<name>A4J9T6_BURVG</name>
<dbReference type="KEGG" id="bvi:Bcep1808_0012"/>
<dbReference type="HOGENOM" id="CLU_1118529_0_0_4"/>
<protein>
    <submittedName>
        <fullName evidence="1">Uncharacterized protein</fullName>
    </submittedName>
</protein>
<dbReference type="eggNOG" id="COG2801">
    <property type="taxonomic scope" value="Bacteria"/>
</dbReference>
<reference evidence="2" key="1">
    <citation type="submission" date="2007-03" db="EMBL/GenBank/DDBJ databases">
        <title>Complete sequence of chromosome 1 of Burkholderia vietnamiensis G4.</title>
        <authorList>
            <consortium name="US DOE Joint Genome Institute"/>
            <person name="Copeland A."/>
            <person name="Lucas S."/>
            <person name="Lapidus A."/>
            <person name="Barry K."/>
            <person name="Detter J.C."/>
            <person name="Glavina del Rio T."/>
            <person name="Hammon N."/>
            <person name="Israni S."/>
            <person name="Dalin E."/>
            <person name="Tice H."/>
            <person name="Pitluck S."/>
            <person name="Chain P."/>
            <person name="Malfatti S."/>
            <person name="Shin M."/>
            <person name="Vergez L."/>
            <person name="Schmutz J."/>
            <person name="Larimer F."/>
            <person name="Land M."/>
            <person name="Hauser L."/>
            <person name="Kyrpides N."/>
            <person name="Tiedje J."/>
            <person name="Richardson P."/>
        </authorList>
    </citation>
    <scope>NUCLEOTIDE SEQUENCE [LARGE SCALE GENOMIC DNA]</scope>
    <source>
        <strain evidence="2">G4 / LMG 22486</strain>
    </source>
</reference>
<evidence type="ECO:0000313" key="1">
    <source>
        <dbReference type="EMBL" id="ABO53039.1"/>
    </source>
</evidence>
<dbReference type="AlphaFoldDB" id="A4J9T6"/>
<proteinExistence type="predicted"/>